<accession>A0ABP4QKL7</accession>
<proteinExistence type="predicted"/>
<gene>
    <name evidence="2" type="ORF">GCM10009733_007920</name>
</gene>
<feature type="region of interest" description="Disordered" evidence="1">
    <location>
        <begin position="1"/>
        <end position="23"/>
    </location>
</feature>
<dbReference type="Proteomes" id="UP001500064">
    <property type="component" value="Unassembled WGS sequence"/>
</dbReference>
<reference evidence="3" key="1">
    <citation type="journal article" date="2019" name="Int. J. Syst. Evol. Microbiol.">
        <title>The Global Catalogue of Microorganisms (GCM) 10K type strain sequencing project: providing services to taxonomists for standard genome sequencing and annotation.</title>
        <authorList>
            <consortium name="The Broad Institute Genomics Platform"/>
            <consortium name="The Broad Institute Genome Sequencing Center for Infectious Disease"/>
            <person name="Wu L."/>
            <person name="Ma J."/>
        </authorList>
    </citation>
    <scope>NUCLEOTIDE SEQUENCE [LARGE SCALE GENOMIC DNA]</scope>
    <source>
        <strain evidence="3">JCM 13929</strain>
    </source>
</reference>
<evidence type="ECO:0000313" key="2">
    <source>
        <dbReference type="EMBL" id="GAA1614156.1"/>
    </source>
</evidence>
<protein>
    <submittedName>
        <fullName evidence="2">Uncharacterized protein</fullName>
    </submittedName>
</protein>
<dbReference type="EMBL" id="BAAAMU010000003">
    <property type="protein sequence ID" value="GAA1614156.1"/>
    <property type="molecule type" value="Genomic_DNA"/>
</dbReference>
<sequence>MSGMASSSRGVVMRSASSGHQTAKPSLIGRASYAVPLGSSLLWLMLASVGRSVVPLVQGTGFQAGGRPPW</sequence>
<organism evidence="2 3">
    <name type="scientific">Nonomuraea maheshkhaliensis</name>
    <dbReference type="NCBI Taxonomy" id="419590"/>
    <lineage>
        <taxon>Bacteria</taxon>
        <taxon>Bacillati</taxon>
        <taxon>Actinomycetota</taxon>
        <taxon>Actinomycetes</taxon>
        <taxon>Streptosporangiales</taxon>
        <taxon>Streptosporangiaceae</taxon>
        <taxon>Nonomuraea</taxon>
    </lineage>
</organism>
<comment type="caution">
    <text evidence="2">The sequence shown here is derived from an EMBL/GenBank/DDBJ whole genome shotgun (WGS) entry which is preliminary data.</text>
</comment>
<evidence type="ECO:0000256" key="1">
    <source>
        <dbReference type="SAM" id="MobiDB-lite"/>
    </source>
</evidence>
<name>A0ABP4QKL7_9ACTN</name>
<evidence type="ECO:0000313" key="3">
    <source>
        <dbReference type="Proteomes" id="UP001500064"/>
    </source>
</evidence>
<keyword evidence="3" id="KW-1185">Reference proteome</keyword>